<dbReference type="EC" id="2.1.1.-" evidence="1"/>
<evidence type="ECO:0000313" key="1">
    <source>
        <dbReference type="EMBL" id="WXL27293.1"/>
    </source>
</evidence>
<gene>
    <name evidence="1" type="ORF">WG219_07525</name>
</gene>
<dbReference type="EMBL" id="CP148074">
    <property type="protein sequence ID" value="WXL27293.1"/>
    <property type="molecule type" value="Genomic_DNA"/>
</dbReference>
<sequence length="250" mass="28303">MSQEAVAGQRNYLEVLNILHEQLLPDLYMEVGVRNAGSLSLAKGCAVGIDPLKQFTKELPATTLFYEMTSDDFFAAAKNSNIEEKVDLAFIDGMHLFEYALRDFINIEAYATPWTVVVLDDMCPNHPAQAARDRKTTVWTGDVWKLRDCLKRYRPDLVQILLDTWPSGLLLIIGLDPSNTALSDNYETILKEYVHNDLAVPEGVLRREGAMAPNNELIVSTCELIKTVRTSHEPQEQMHKLRKLLAWRGL</sequence>
<accession>A0ABZ2RKJ6</accession>
<keyword evidence="1" id="KW-0808">Transferase</keyword>
<dbReference type="GO" id="GO:0008168">
    <property type="term" value="F:methyltransferase activity"/>
    <property type="evidence" value="ECO:0007669"/>
    <property type="project" value="UniProtKB-KW"/>
</dbReference>
<keyword evidence="2" id="KW-1185">Reference proteome</keyword>
<keyword evidence="1" id="KW-0489">Methyltransferase</keyword>
<dbReference type="Gene3D" id="3.40.50.150">
    <property type="entry name" value="Vaccinia Virus protein VP39"/>
    <property type="match status" value="1"/>
</dbReference>
<dbReference type="InterPro" id="IPR029063">
    <property type="entry name" value="SAM-dependent_MTases_sf"/>
</dbReference>
<reference evidence="1 2" key="1">
    <citation type="submission" date="2024-03" db="EMBL/GenBank/DDBJ databases">
        <title>Complete genome of BD2.</title>
        <authorList>
            <person name="Cao G."/>
        </authorList>
    </citation>
    <scope>NUCLEOTIDE SEQUENCE [LARGE SCALE GENOMIC DNA]</scope>
    <source>
        <strain evidence="1 2">BD2</strain>
    </source>
</reference>
<dbReference type="SUPFAM" id="SSF53335">
    <property type="entry name" value="S-adenosyl-L-methionine-dependent methyltransferases"/>
    <property type="match status" value="1"/>
</dbReference>
<name>A0ABZ2RKJ6_ECTME</name>
<proteinExistence type="predicted"/>
<dbReference type="Pfam" id="PF13578">
    <property type="entry name" value="Methyltransf_24"/>
    <property type="match status" value="1"/>
</dbReference>
<evidence type="ECO:0000313" key="2">
    <source>
        <dbReference type="Proteomes" id="UP001476583"/>
    </source>
</evidence>
<organism evidence="1 2">
    <name type="scientific">Ectopseudomonas mendocina</name>
    <name type="common">Pseudomonas mendocina</name>
    <dbReference type="NCBI Taxonomy" id="300"/>
    <lineage>
        <taxon>Bacteria</taxon>
        <taxon>Pseudomonadati</taxon>
        <taxon>Pseudomonadota</taxon>
        <taxon>Gammaproteobacteria</taxon>
        <taxon>Pseudomonadales</taxon>
        <taxon>Pseudomonadaceae</taxon>
        <taxon>Ectopseudomonas</taxon>
    </lineage>
</organism>
<dbReference type="Proteomes" id="UP001476583">
    <property type="component" value="Chromosome"/>
</dbReference>
<protein>
    <submittedName>
        <fullName evidence="1">Class I SAM-dependent methyltransferase</fullName>
        <ecNumber evidence="1">2.1.1.-</ecNumber>
    </submittedName>
</protein>
<dbReference type="GO" id="GO:0032259">
    <property type="term" value="P:methylation"/>
    <property type="evidence" value="ECO:0007669"/>
    <property type="project" value="UniProtKB-KW"/>
</dbReference>